<comment type="caution">
    <text evidence="2">The sequence shown here is derived from an EMBL/GenBank/DDBJ whole genome shotgun (WGS) entry which is preliminary data.</text>
</comment>
<name>A0A3M2J0G7_9CELL</name>
<protein>
    <submittedName>
        <fullName evidence="2">Uncharacterized protein</fullName>
    </submittedName>
</protein>
<dbReference type="AlphaFoldDB" id="A0A3M2J0G7"/>
<organism evidence="2 3">
    <name type="scientific">Cellulomonas triticagri</name>
    <dbReference type="NCBI Taxonomy" id="2483352"/>
    <lineage>
        <taxon>Bacteria</taxon>
        <taxon>Bacillati</taxon>
        <taxon>Actinomycetota</taxon>
        <taxon>Actinomycetes</taxon>
        <taxon>Micrococcales</taxon>
        <taxon>Cellulomonadaceae</taxon>
        <taxon>Cellulomonas</taxon>
    </lineage>
</organism>
<evidence type="ECO:0000313" key="2">
    <source>
        <dbReference type="EMBL" id="RMI04963.1"/>
    </source>
</evidence>
<reference evidence="2 3" key="1">
    <citation type="submission" date="2018-10" db="EMBL/GenBank/DDBJ databases">
        <title>Isolation, diversity and antifungal activity of actinobacteria from wheat.</title>
        <authorList>
            <person name="Han C."/>
        </authorList>
    </citation>
    <scope>NUCLEOTIDE SEQUENCE [LARGE SCALE GENOMIC DNA]</scope>
    <source>
        <strain evidence="2 3">NEAU-YY56</strain>
    </source>
</reference>
<evidence type="ECO:0000313" key="3">
    <source>
        <dbReference type="Proteomes" id="UP000269289"/>
    </source>
</evidence>
<keyword evidence="3" id="KW-1185">Reference proteome</keyword>
<gene>
    <name evidence="2" type="ORF">EBM89_17065</name>
</gene>
<sequence>MTHRPRDLTSDTVDLHGADRPRSEAELRAADVRSGGDATRAPRALADTELTPDDEAIAASDDWDDESRL</sequence>
<evidence type="ECO:0000256" key="1">
    <source>
        <dbReference type="SAM" id="MobiDB-lite"/>
    </source>
</evidence>
<feature type="compositionally biased region" description="Basic and acidic residues" evidence="1">
    <location>
        <begin position="1"/>
        <end position="31"/>
    </location>
</feature>
<accession>A0A3M2J0G7</accession>
<dbReference type="RefSeq" id="WP_122150841.1">
    <property type="nucleotide sequence ID" value="NZ_RFFI01000120.1"/>
</dbReference>
<feature type="region of interest" description="Disordered" evidence="1">
    <location>
        <begin position="1"/>
        <end position="69"/>
    </location>
</feature>
<dbReference type="OrthoDB" id="5149691at2"/>
<proteinExistence type="predicted"/>
<dbReference type="Proteomes" id="UP000269289">
    <property type="component" value="Unassembled WGS sequence"/>
</dbReference>
<dbReference type="EMBL" id="RFFI01000120">
    <property type="protein sequence ID" value="RMI04963.1"/>
    <property type="molecule type" value="Genomic_DNA"/>
</dbReference>
<feature type="compositionally biased region" description="Acidic residues" evidence="1">
    <location>
        <begin position="50"/>
        <end position="69"/>
    </location>
</feature>